<dbReference type="PANTHER" id="PTHR30255">
    <property type="entry name" value="SINGLE-STRANDED-DNA-SPECIFIC EXONUCLEASE RECJ"/>
    <property type="match status" value="1"/>
</dbReference>
<dbReference type="SUPFAM" id="SSF64182">
    <property type="entry name" value="DHH phosphoesterases"/>
    <property type="match status" value="1"/>
</dbReference>
<dbReference type="GO" id="GO:0008409">
    <property type="term" value="F:5'-3' exonuclease activity"/>
    <property type="evidence" value="ECO:0007669"/>
    <property type="project" value="InterPro"/>
</dbReference>
<organism evidence="9 10">
    <name type="scientific">Candidatus Kaiserbacteria bacterium RIFCSPHIGHO2_01_FULL_53_29</name>
    <dbReference type="NCBI Taxonomy" id="1798480"/>
    <lineage>
        <taxon>Bacteria</taxon>
        <taxon>Candidatus Kaiseribacteriota</taxon>
    </lineage>
</organism>
<dbReference type="STRING" id="1798480.A2851_00120"/>
<evidence type="ECO:0000256" key="3">
    <source>
        <dbReference type="ARBA" id="ARBA00022722"/>
    </source>
</evidence>
<keyword evidence="3" id="KW-0540">Nuclease</keyword>
<feature type="domain" description="RecJ OB" evidence="8">
    <location>
        <begin position="454"/>
        <end position="554"/>
    </location>
</feature>
<dbReference type="Gene3D" id="2.40.50.460">
    <property type="match status" value="1"/>
</dbReference>
<name>A0A1F6CWC3_9BACT</name>
<dbReference type="InterPro" id="IPR038763">
    <property type="entry name" value="DHH_sf"/>
</dbReference>
<evidence type="ECO:0000313" key="9">
    <source>
        <dbReference type="EMBL" id="OGG53370.1"/>
    </source>
</evidence>
<feature type="domain" description="DHHA1" evidence="7">
    <location>
        <begin position="343"/>
        <end position="435"/>
    </location>
</feature>
<dbReference type="Proteomes" id="UP000176863">
    <property type="component" value="Unassembled WGS sequence"/>
</dbReference>
<evidence type="ECO:0000259" key="6">
    <source>
        <dbReference type="Pfam" id="PF01368"/>
    </source>
</evidence>
<dbReference type="PANTHER" id="PTHR30255:SF2">
    <property type="entry name" value="SINGLE-STRANDED-DNA-SPECIFIC EXONUCLEASE RECJ"/>
    <property type="match status" value="1"/>
</dbReference>
<dbReference type="Pfam" id="PF02272">
    <property type="entry name" value="DHHA1"/>
    <property type="match status" value="1"/>
</dbReference>
<evidence type="ECO:0000259" key="7">
    <source>
        <dbReference type="Pfam" id="PF02272"/>
    </source>
</evidence>
<dbReference type="GO" id="GO:0006310">
    <property type="term" value="P:DNA recombination"/>
    <property type="evidence" value="ECO:0007669"/>
    <property type="project" value="InterPro"/>
</dbReference>
<keyword evidence="4" id="KW-0378">Hydrolase</keyword>
<evidence type="ECO:0000313" key="10">
    <source>
        <dbReference type="Proteomes" id="UP000176863"/>
    </source>
</evidence>
<evidence type="ECO:0000256" key="2">
    <source>
        <dbReference type="ARBA" id="ARBA00019841"/>
    </source>
</evidence>
<dbReference type="InterPro" id="IPR003156">
    <property type="entry name" value="DHHA1_dom"/>
</dbReference>
<keyword evidence="5 9" id="KW-0269">Exonuclease</keyword>
<dbReference type="Pfam" id="PF17768">
    <property type="entry name" value="RecJ_OB"/>
    <property type="match status" value="1"/>
</dbReference>
<evidence type="ECO:0000256" key="5">
    <source>
        <dbReference type="ARBA" id="ARBA00022839"/>
    </source>
</evidence>
<comment type="similarity">
    <text evidence="1">Belongs to the RecJ family.</text>
</comment>
<dbReference type="NCBIfam" id="TIGR00644">
    <property type="entry name" value="recJ"/>
    <property type="match status" value="1"/>
</dbReference>
<proteinExistence type="inferred from homology"/>
<dbReference type="InterPro" id="IPR051673">
    <property type="entry name" value="SSDNA_exonuclease_RecJ"/>
</dbReference>
<reference evidence="9 10" key="1">
    <citation type="journal article" date="2016" name="Nat. Commun.">
        <title>Thousands of microbial genomes shed light on interconnected biogeochemical processes in an aquifer system.</title>
        <authorList>
            <person name="Anantharaman K."/>
            <person name="Brown C.T."/>
            <person name="Hug L.A."/>
            <person name="Sharon I."/>
            <person name="Castelle C.J."/>
            <person name="Probst A.J."/>
            <person name="Thomas B.C."/>
            <person name="Singh A."/>
            <person name="Wilkins M.J."/>
            <person name="Karaoz U."/>
            <person name="Brodie E.L."/>
            <person name="Williams K.H."/>
            <person name="Hubbard S.S."/>
            <person name="Banfield J.F."/>
        </authorList>
    </citation>
    <scope>NUCLEOTIDE SEQUENCE [LARGE SCALE GENOMIC DNA]</scope>
</reference>
<feature type="domain" description="DDH" evidence="6">
    <location>
        <begin position="59"/>
        <end position="216"/>
    </location>
</feature>
<evidence type="ECO:0000256" key="1">
    <source>
        <dbReference type="ARBA" id="ARBA00005915"/>
    </source>
</evidence>
<dbReference type="GO" id="GO:0003676">
    <property type="term" value="F:nucleic acid binding"/>
    <property type="evidence" value="ECO:0007669"/>
    <property type="project" value="InterPro"/>
</dbReference>
<evidence type="ECO:0000256" key="4">
    <source>
        <dbReference type="ARBA" id="ARBA00022801"/>
    </source>
</evidence>
<dbReference type="AlphaFoldDB" id="A0A1F6CWC3"/>
<dbReference type="EMBL" id="MFKT01000013">
    <property type="protein sequence ID" value="OGG53370.1"/>
    <property type="molecule type" value="Genomic_DNA"/>
</dbReference>
<dbReference type="InterPro" id="IPR041122">
    <property type="entry name" value="RecJ_OB"/>
</dbReference>
<dbReference type="InterPro" id="IPR001667">
    <property type="entry name" value="DDH_dom"/>
</dbReference>
<evidence type="ECO:0000259" key="8">
    <source>
        <dbReference type="Pfam" id="PF17768"/>
    </source>
</evidence>
<dbReference type="Pfam" id="PF01368">
    <property type="entry name" value="DHH"/>
    <property type="match status" value="1"/>
</dbReference>
<dbReference type="GO" id="GO:0006281">
    <property type="term" value="P:DNA repair"/>
    <property type="evidence" value="ECO:0007669"/>
    <property type="project" value="InterPro"/>
</dbReference>
<accession>A0A1F6CWC3</accession>
<gene>
    <name evidence="9" type="ORF">A2851_00120</name>
</gene>
<sequence length="566" mass="61415">MEVSNLVRSLLSKRGIETEIDIASFLNPDYELHTHDPFLLSGMDVAVDRVLRAIERGERIAVYADFDCDGIPGAALLSDFFKRIGYENFEVYLPHRDREGYGFHTEAISALAGRGVKLIITIDVGTNAVGAVAHAKELGVDVIVTDHHEVTELPDAVAVLNPKIVPYPFPHLCGAAVAFKFVQAALAEGKRRKLAAFEKIPDGWEKWLLDMVAIATVADMVPLTGENRVLAHWGLQVLRKSQRAGINALCAKVRLRKKELTEDDIGFSIAPRINAASRMDEPDLALKLLTTTDSNEAENLAAQLEKLNASRKGVVAGIVKQARCTLQQRYGESAQGGSASGRRVIVLGNPEWKPALLGLAANSIMGERGGVVCLWGRDVNGKLKGSCRSDGEVSLVDLFANAGDIFEESGGHKASGGFTVSHEQVHSLSEVLAEAAVRLGRTAASSKVEESAHDFLLSLSEITSALYKQVSMLAPFGIGNEKPLFRITETIVTEVRRFGKEKNHTEVILECRRTGSRARAFDFFRSPEDFSLLPAAGSEASVLGTIERDTFRGGLVLRIVDIVPAA</sequence>
<protein>
    <recommendedName>
        <fullName evidence="2">Single-stranded-DNA-specific exonuclease RecJ</fullName>
    </recommendedName>
</protein>
<dbReference type="InterPro" id="IPR004610">
    <property type="entry name" value="RecJ"/>
</dbReference>
<comment type="caution">
    <text evidence="9">The sequence shown here is derived from an EMBL/GenBank/DDBJ whole genome shotgun (WGS) entry which is preliminary data.</text>
</comment>
<dbReference type="Gene3D" id="3.90.1640.30">
    <property type="match status" value="1"/>
</dbReference>